<protein>
    <recommendedName>
        <fullName evidence="8">Major facilitator superfamily (MFS) profile domain-containing protein</fullName>
    </recommendedName>
</protein>
<dbReference type="InterPro" id="IPR005829">
    <property type="entry name" value="Sugar_transporter_CS"/>
</dbReference>
<feature type="transmembrane region" description="Helical" evidence="7">
    <location>
        <begin position="52"/>
        <end position="77"/>
    </location>
</feature>
<name>A0ABR3RQP4_9PLEO</name>
<evidence type="ECO:0000259" key="8">
    <source>
        <dbReference type="PROSITE" id="PS50850"/>
    </source>
</evidence>
<dbReference type="SUPFAM" id="SSF103473">
    <property type="entry name" value="MFS general substrate transporter"/>
    <property type="match status" value="1"/>
</dbReference>
<dbReference type="InterPro" id="IPR003663">
    <property type="entry name" value="Sugar/inositol_transpt"/>
</dbReference>
<evidence type="ECO:0000256" key="7">
    <source>
        <dbReference type="SAM" id="Phobius"/>
    </source>
</evidence>
<evidence type="ECO:0000256" key="1">
    <source>
        <dbReference type="ARBA" id="ARBA00004141"/>
    </source>
</evidence>
<comment type="caution">
    <text evidence="9">The sequence shown here is derived from an EMBL/GenBank/DDBJ whole genome shotgun (WGS) entry which is preliminary data.</text>
</comment>
<evidence type="ECO:0000313" key="9">
    <source>
        <dbReference type="EMBL" id="KAL1606754.1"/>
    </source>
</evidence>
<comment type="similarity">
    <text evidence="2">Belongs to the major facilitator superfamily. Sugar transporter (TC 2.A.1.1) family.</text>
</comment>
<dbReference type="PANTHER" id="PTHR48022">
    <property type="entry name" value="PLASTIDIC GLUCOSE TRANSPORTER 4"/>
    <property type="match status" value="1"/>
</dbReference>
<dbReference type="PRINTS" id="PR00171">
    <property type="entry name" value="SUGRTRNSPORT"/>
</dbReference>
<evidence type="ECO:0000256" key="5">
    <source>
        <dbReference type="ARBA" id="ARBA00022989"/>
    </source>
</evidence>
<feature type="domain" description="Major facilitator superfamily (MFS) profile" evidence="8">
    <location>
        <begin position="19"/>
        <end position="170"/>
    </location>
</feature>
<feature type="transmembrane region" description="Helical" evidence="7">
    <location>
        <begin position="12"/>
        <end position="32"/>
    </location>
</feature>
<dbReference type="InterPro" id="IPR020846">
    <property type="entry name" value="MFS_dom"/>
</dbReference>
<reference evidence="9 10" key="1">
    <citation type="submission" date="2024-02" db="EMBL/GenBank/DDBJ databases">
        <title>De novo assembly and annotation of 12 fungi associated with fruit tree decline syndrome in Ontario, Canada.</title>
        <authorList>
            <person name="Sulman M."/>
            <person name="Ellouze W."/>
            <person name="Ilyukhin E."/>
        </authorList>
    </citation>
    <scope>NUCLEOTIDE SEQUENCE [LARGE SCALE GENOMIC DNA]</scope>
    <source>
        <strain evidence="9 10">M42-189</strain>
    </source>
</reference>
<dbReference type="InterPro" id="IPR036259">
    <property type="entry name" value="MFS_trans_sf"/>
</dbReference>
<dbReference type="InterPro" id="IPR050360">
    <property type="entry name" value="MFS_Sugar_Transporters"/>
</dbReference>
<dbReference type="PANTHER" id="PTHR48022:SF68">
    <property type="entry name" value="MAJOR FACILITATOR SUPERFAMILY (MFS) PROFILE DOMAIN-CONTAINING PROTEIN-RELATED"/>
    <property type="match status" value="1"/>
</dbReference>
<comment type="subcellular location">
    <subcellularLocation>
        <location evidence="1">Membrane</location>
        <topology evidence="1">Multi-pass membrane protein</topology>
    </subcellularLocation>
</comment>
<dbReference type="Proteomes" id="UP001521785">
    <property type="component" value="Unassembled WGS sequence"/>
</dbReference>
<keyword evidence="10" id="KW-1185">Reference proteome</keyword>
<evidence type="ECO:0000256" key="6">
    <source>
        <dbReference type="ARBA" id="ARBA00023136"/>
    </source>
</evidence>
<organism evidence="9 10">
    <name type="scientific">Paraconiothyrium brasiliense</name>
    <dbReference type="NCBI Taxonomy" id="300254"/>
    <lineage>
        <taxon>Eukaryota</taxon>
        <taxon>Fungi</taxon>
        <taxon>Dikarya</taxon>
        <taxon>Ascomycota</taxon>
        <taxon>Pezizomycotina</taxon>
        <taxon>Dothideomycetes</taxon>
        <taxon>Pleosporomycetidae</taxon>
        <taxon>Pleosporales</taxon>
        <taxon>Massarineae</taxon>
        <taxon>Didymosphaeriaceae</taxon>
        <taxon>Paraconiothyrium</taxon>
    </lineage>
</organism>
<gene>
    <name evidence="9" type="ORF">SLS60_004161</name>
</gene>
<evidence type="ECO:0000256" key="3">
    <source>
        <dbReference type="ARBA" id="ARBA00022448"/>
    </source>
</evidence>
<evidence type="ECO:0000256" key="2">
    <source>
        <dbReference type="ARBA" id="ARBA00010992"/>
    </source>
</evidence>
<evidence type="ECO:0000313" key="10">
    <source>
        <dbReference type="Proteomes" id="UP001521785"/>
    </source>
</evidence>
<keyword evidence="3" id="KW-0813">Transport</keyword>
<proteinExistence type="inferred from homology"/>
<sequence>MSFLVDHARDAYYNKQTHVVLFSSTAIALYGYDQGMMSLINTNYDYLHTMGIFESSPVVGVIVAVYYLGCAVGAVIFSKLADEFGRKRSIFLSLAAASLGNLLMFLAGFGNTQGALAVMLTGRVVMGMGVGGIDSVIPTYSSELSNDDARGKALAQEFQSNIFGLLMAFG</sequence>
<keyword evidence="4 7" id="KW-0812">Transmembrane</keyword>
<dbReference type="Pfam" id="PF00083">
    <property type="entry name" value="Sugar_tr"/>
    <property type="match status" value="1"/>
</dbReference>
<keyword evidence="5 7" id="KW-1133">Transmembrane helix</keyword>
<keyword evidence="6 7" id="KW-0472">Membrane</keyword>
<evidence type="ECO:0000256" key="4">
    <source>
        <dbReference type="ARBA" id="ARBA00022692"/>
    </source>
</evidence>
<feature type="transmembrane region" description="Helical" evidence="7">
    <location>
        <begin position="89"/>
        <end position="109"/>
    </location>
</feature>
<dbReference type="InterPro" id="IPR005828">
    <property type="entry name" value="MFS_sugar_transport-like"/>
</dbReference>
<dbReference type="PROSITE" id="PS00217">
    <property type="entry name" value="SUGAR_TRANSPORT_2"/>
    <property type="match status" value="1"/>
</dbReference>
<dbReference type="PROSITE" id="PS50850">
    <property type="entry name" value="MFS"/>
    <property type="match status" value="1"/>
</dbReference>
<accession>A0ABR3RQP4</accession>
<dbReference type="EMBL" id="JAKJXO020000004">
    <property type="protein sequence ID" value="KAL1606754.1"/>
    <property type="molecule type" value="Genomic_DNA"/>
</dbReference>
<dbReference type="Gene3D" id="1.20.1250.20">
    <property type="entry name" value="MFS general substrate transporter like domains"/>
    <property type="match status" value="1"/>
</dbReference>